<dbReference type="EMBL" id="SULG01000109">
    <property type="protein sequence ID" value="TLD40342.1"/>
    <property type="molecule type" value="Genomic_DNA"/>
</dbReference>
<evidence type="ECO:0000313" key="1">
    <source>
        <dbReference type="EMBL" id="TLD40342.1"/>
    </source>
</evidence>
<organism evidence="1 2">
    <name type="scientific">Candidatus Jettenia ecosi</name>
    <dbReference type="NCBI Taxonomy" id="2494326"/>
    <lineage>
        <taxon>Bacteria</taxon>
        <taxon>Pseudomonadati</taxon>
        <taxon>Planctomycetota</taxon>
        <taxon>Candidatus Brocadiia</taxon>
        <taxon>Candidatus Brocadiales</taxon>
        <taxon>Candidatus Brocadiaceae</taxon>
        <taxon>Candidatus Jettenia</taxon>
    </lineage>
</organism>
<proteinExistence type="predicted"/>
<comment type="caution">
    <text evidence="1">The sequence shown here is derived from an EMBL/GenBank/DDBJ whole genome shotgun (WGS) entry which is preliminary data.</text>
</comment>
<name>A0A533Q6W6_9BACT</name>
<protein>
    <submittedName>
        <fullName evidence="1">Uncharacterized protein</fullName>
    </submittedName>
</protein>
<sequence length="50" mass="6019">MLKEEGKEKINFTDRDANHNHYTNFIYDAASNSYSIQEMKPNRIWRKLSL</sequence>
<dbReference type="Proteomes" id="UP000319783">
    <property type="component" value="Unassembled WGS sequence"/>
</dbReference>
<evidence type="ECO:0000313" key="2">
    <source>
        <dbReference type="Proteomes" id="UP000319783"/>
    </source>
</evidence>
<accession>A0A533Q6W6</accession>
<gene>
    <name evidence="1" type="ORF">JETT_3411</name>
</gene>
<dbReference type="AlphaFoldDB" id="A0A533Q6W6"/>
<reference evidence="1 2" key="1">
    <citation type="submission" date="2019-04" db="EMBL/GenBank/DDBJ databases">
        <title>Genome of a novel bacterium Candidatus Jettenia ecosi reconstructed from metagenome of an anammox bioreactor.</title>
        <authorList>
            <person name="Mardanov A.V."/>
            <person name="Beletsky A.V."/>
            <person name="Ravin N.V."/>
            <person name="Botchkova E.A."/>
            <person name="Litti Y.V."/>
            <person name="Nozhevnikova A.N."/>
        </authorList>
    </citation>
    <scope>NUCLEOTIDE SEQUENCE [LARGE SCALE GENOMIC DNA]</scope>
    <source>
        <strain evidence="1">J2</strain>
    </source>
</reference>